<dbReference type="InterPro" id="IPR012134">
    <property type="entry name" value="Glu-5-SA_DH"/>
</dbReference>
<keyword evidence="7" id="KW-0963">Cytoplasm</keyword>
<comment type="caution">
    <text evidence="9">The sequence shown here is derived from an EMBL/GenBank/DDBJ whole genome shotgun (WGS) entry which is preliminary data.</text>
</comment>
<evidence type="ECO:0000256" key="3">
    <source>
        <dbReference type="ARBA" id="ARBA00022650"/>
    </source>
</evidence>
<dbReference type="PANTHER" id="PTHR11063:SF8">
    <property type="entry name" value="DELTA-1-PYRROLINE-5-CARBOXYLATE SYNTHASE"/>
    <property type="match status" value="1"/>
</dbReference>
<evidence type="ECO:0000256" key="1">
    <source>
        <dbReference type="ARBA" id="ARBA00004985"/>
    </source>
</evidence>
<dbReference type="NCBIfam" id="TIGR00407">
    <property type="entry name" value="proA"/>
    <property type="match status" value="1"/>
</dbReference>
<evidence type="ECO:0000313" key="10">
    <source>
        <dbReference type="Proteomes" id="UP000325122"/>
    </source>
</evidence>
<comment type="function">
    <text evidence="7">Catalyzes the NADPH-dependent reduction of L-glutamate 5-phosphate into L-glutamate 5-semialdehyde and phosphate. The product spontaneously undergoes cyclization to form 1-pyrroline-5-carboxylate.</text>
</comment>
<dbReference type="GO" id="GO:0005737">
    <property type="term" value="C:cytoplasm"/>
    <property type="evidence" value="ECO:0007669"/>
    <property type="project" value="UniProtKB-SubCell"/>
</dbReference>
<evidence type="ECO:0000313" key="9">
    <source>
        <dbReference type="EMBL" id="KAA5803599.1"/>
    </source>
</evidence>
<proteinExistence type="inferred from homology"/>
<evidence type="ECO:0000256" key="4">
    <source>
        <dbReference type="ARBA" id="ARBA00022857"/>
    </source>
</evidence>
<keyword evidence="10" id="KW-1185">Reference proteome</keyword>
<keyword evidence="2 7" id="KW-0028">Amino-acid biosynthesis</keyword>
<evidence type="ECO:0000256" key="2">
    <source>
        <dbReference type="ARBA" id="ARBA00022605"/>
    </source>
</evidence>
<feature type="domain" description="Aldehyde dehydrogenase" evidence="8">
    <location>
        <begin position="10"/>
        <end position="277"/>
    </location>
</feature>
<dbReference type="FunFam" id="3.40.309.10:FF:000006">
    <property type="entry name" value="Gamma-glutamyl phosphate reductase"/>
    <property type="match status" value="1"/>
</dbReference>
<dbReference type="PIRSF" id="PIRSF000151">
    <property type="entry name" value="GPR"/>
    <property type="match status" value="1"/>
</dbReference>
<dbReference type="UniPathway" id="UPA00098">
    <property type="reaction ID" value="UER00360"/>
</dbReference>
<dbReference type="CDD" id="cd07079">
    <property type="entry name" value="ALDH_F18-19_ProA-GPR"/>
    <property type="match status" value="1"/>
</dbReference>
<evidence type="ECO:0000256" key="5">
    <source>
        <dbReference type="ARBA" id="ARBA00023002"/>
    </source>
</evidence>
<dbReference type="InterPro" id="IPR015590">
    <property type="entry name" value="Aldehyde_DH_dom"/>
</dbReference>
<dbReference type="InterPro" id="IPR000965">
    <property type="entry name" value="GPR_dom"/>
</dbReference>
<dbReference type="PROSITE" id="PS01223">
    <property type="entry name" value="PROA"/>
    <property type="match status" value="1"/>
</dbReference>
<organism evidence="9 10">
    <name type="scientific">Alkalicaulis satelles</name>
    <dbReference type="NCBI Taxonomy" id="2609175"/>
    <lineage>
        <taxon>Bacteria</taxon>
        <taxon>Pseudomonadati</taxon>
        <taxon>Pseudomonadota</taxon>
        <taxon>Alphaproteobacteria</taxon>
        <taxon>Maricaulales</taxon>
        <taxon>Maricaulaceae</taxon>
        <taxon>Alkalicaulis</taxon>
    </lineage>
</organism>
<comment type="catalytic activity">
    <reaction evidence="6 7">
        <text>L-glutamate 5-semialdehyde + phosphate + NADP(+) = L-glutamyl 5-phosphate + NADPH + H(+)</text>
        <dbReference type="Rhea" id="RHEA:19541"/>
        <dbReference type="ChEBI" id="CHEBI:15378"/>
        <dbReference type="ChEBI" id="CHEBI:43474"/>
        <dbReference type="ChEBI" id="CHEBI:57783"/>
        <dbReference type="ChEBI" id="CHEBI:58066"/>
        <dbReference type="ChEBI" id="CHEBI:58274"/>
        <dbReference type="ChEBI" id="CHEBI:58349"/>
        <dbReference type="EC" id="1.2.1.41"/>
    </reaction>
</comment>
<dbReference type="InterPro" id="IPR016161">
    <property type="entry name" value="Ald_DH/histidinol_DH"/>
</dbReference>
<dbReference type="AlphaFoldDB" id="A0A5M6ZFU5"/>
<dbReference type="InterPro" id="IPR016162">
    <property type="entry name" value="Ald_DH_N"/>
</dbReference>
<dbReference type="GO" id="GO:0050661">
    <property type="term" value="F:NADP binding"/>
    <property type="evidence" value="ECO:0007669"/>
    <property type="project" value="InterPro"/>
</dbReference>
<name>A0A5M6ZFU5_9PROT</name>
<dbReference type="SUPFAM" id="SSF53720">
    <property type="entry name" value="ALDH-like"/>
    <property type="match status" value="1"/>
</dbReference>
<dbReference type="EMBL" id="VWOJ01000002">
    <property type="protein sequence ID" value="KAA5803599.1"/>
    <property type="molecule type" value="Genomic_DNA"/>
</dbReference>
<accession>A0A5M6ZFU5</accession>
<dbReference type="InterPro" id="IPR020593">
    <property type="entry name" value="G-glutamylP_reductase_CS"/>
</dbReference>
<dbReference type="Pfam" id="PF00171">
    <property type="entry name" value="Aldedh"/>
    <property type="match status" value="1"/>
</dbReference>
<dbReference type="EC" id="1.2.1.41" evidence="7"/>
<dbReference type="Gene3D" id="3.40.605.10">
    <property type="entry name" value="Aldehyde Dehydrogenase, Chain A, domain 1"/>
    <property type="match status" value="1"/>
</dbReference>
<keyword evidence="5 7" id="KW-0560">Oxidoreductase</keyword>
<evidence type="ECO:0000256" key="6">
    <source>
        <dbReference type="ARBA" id="ARBA00049024"/>
    </source>
</evidence>
<keyword evidence="3 7" id="KW-0641">Proline biosynthesis</keyword>
<gene>
    <name evidence="7" type="primary">proA</name>
    <name evidence="9" type="ORF">F1654_07295</name>
</gene>
<dbReference type="GO" id="GO:0004350">
    <property type="term" value="F:glutamate-5-semialdehyde dehydrogenase activity"/>
    <property type="evidence" value="ECO:0007669"/>
    <property type="project" value="UniProtKB-UniRule"/>
</dbReference>
<sequence length="423" mass="43715">MTISERFAAMAARGRAARLAVERAGPEARSAALKAGAAAIRARADAILSVNAKETQAARTRGESAAFIDRLTLDADRLEAIAAGVEAIAALPDPVGAERRRWTRPNGLEMVEVSVPIGLIGVIFESRPNVTADAAALCLRAGNAVILRGGSETAGSSTALVSALREGLEAAGLPADAIQTPPDADRDWVTAMLSLDEGGCDLVIPRGGKSLVAHVRAYARTPVLSHLDGVCHVYVHERADPEKALRIVLDSKMRRTGVCNAAETLLIDAACAPALLPVIAGALAGAGCALRGDDAARTLVPGMKAADEADWATEYLDAILAVRVVEGLDAALAHIAAYGSGHTDAIITQDEAAARRFLHEADSAVVLHNAATGFSDGGEFGFGGEIGIATGRLHARGPVGAAQLTTHKYIVLGHGQVRGSWPD</sequence>
<dbReference type="PANTHER" id="PTHR11063">
    <property type="entry name" value="GLUTAMATE SEMIALDEHYDE DEHYDROGENASE"/>
    <property type="match status" value="1"/>
</dbReference>
<evidence type="ECO:0000259" key="8">
    <source>
        <dbReference type="Pfam" id="PF00171"/>
    </source>
</evidence>
<protein>
    <recommendedName>
        <fullName evidence="7">Gamma-glutamyl phosphate reductase</fullName>
        <shortName evidence="7">GPR</shortName>
        <ecNumber evidence="7">1.2.1.41</ecNumber>
    </recommendedName>
    <alternativeName>
        <fullName evidence="7">Glutamate-5-semialdehyde dehydrogenase</fullName>
    </alternativeName>
    <alternativeName>
        <fullName evidence="7">Glutamyl-gamma-semialdehyde dehydrogenase</fullName>
        <shortName evidence="7">GSA dehydrogenase</shortName>
    </alternativeName>
</protein>
<dbReference type="Gene3D" id="3.40.309.10">
    <property type="entry name" value="Aldehyde Dehydrogenase, Chain A, domain 2"/>
    <property type="match status" value="1"/>
</dbReference>
<keyword evidence="4 7" id="KW-0521">NADP</keyword>
<dbReference type="GO" id="GO:0055129">
    <property type="term" value="P:L-proline biosynthetic process"/>
    <property type="evidence" value="ECO:0007669"/>
    <property type="project" value="UniProtKB-UniRule"/>
</dbReference>
<evidence type="ECO:0000256" key="7">
    <source>
        <dbReference type="HAMAP-Rule" id="MF_00412"/>
    </source>
</evidence>
<dbReference type="HAMAP" id="MF_00412">
    <property type="entry name" value="ProA"/>
    <property type="match status" value="1"/>
</dbReference>
<dbReference type="Proteomes" id="UP000325122">
    <property type="component" value="Unassembled WGS sequence"/>
</dbReference>
<reference evidence="9 10" key="1">
    <citation type="submission" date="2019-09" db="EMBL/GenBank/DDBJ databases">
        <authorList>
            <person name="Kevbrin V."/>
            <person name="Grouzdev D.S."/>
        </authorList>
    </citation>
    <scope>NUCLEOTIDE SEQUENCE [LARGE SCALE GENOMIC DNA]</scope>
    <source>
        <strain evidence="9 10">G-192</strain>
    </source>
</reference>
<dbReference type="NCBIfam" id="NF001221">
    <property type="entry name" value="PRK00197.1"/>
    <property type="match status" value="1"/>
</dbReference>
<dbReference type="InterPro" id="IPR016163">
    <property type="entry name" value="Ald_DH_C"/>
</dbReference>
<comment type="pathway">
    <text evidence="1 7">Amino-acid biosynthesis; L-proline biosynthesis; L-glutamate 5-semialdehyde from L-glutamate: step 2/2.</text>
</comment>
<comment type="subcellular location">
    <subcellularLocation>
        <location evidence="7">Cytoplasm</location>
    </subcellularLocation>
</comment>
<comment type="similarity">
    <text evidence="7">Belongs to the gamma-glutamyl phosphate reductase family.</text>
</comment>
<dbReference type="RefSeq" id="WP_150022867.1">
    <property type="nucleotide sequence ID" value="NZ_VWOJ01000002.1"/>
</dbReference>